<comment type="caution">
    <text evidence="1">The sequence shown here is derived from an EMBL/GenBank/DDBJ whole genome shotgun (WGS) entry which is preliminary data.</text>
</comment>
<protein>
    <submittedName>
        <fullName evidence="1">Uncharacterized protein</fullName>
    </submittedName>
</protein>
<keyword evidence="2" id="KW-1185">Reference proteome</keyword>
<proteinExistence type="predicted"/>
<sequence>MNNYGQSHEFFLLRCLFCSNIKTTCDDARWMGLSDKGGVGVASLATTGRQAELTLLEWSDQPTGEGAKSSGEATLSGERGGGDEEPKRRLRSYGSGLTNYSPRQLHYPAPLSF</sequence>
<dbReference type="Proteomes" id="UP001057402">
    <property type="component" value="Chromosome 10"/>
</dbReference>
<reference evidence="2" key="1">
    <citation type="journal article" date="2023" name="Front. Plant Sci.">
        <title>Chromosomal-level genome assembly of Melastoma candidum provides insights into trichome evolution.</title>
        <authorList>
            <person name="Zhong Y."/>
            <person name="Wu W."/>
            <person name="Sun C."/>
            <person name="Zou P."/>
            <person name="Liu Y."/>
            <person name="Dai S."/>
            <person name="Zhou R."/>
        </authorList>
    </citation>
    <scope>NUCLEOTIDE SEQUENCE [LARGE SCALE GENOMIC DNA]</scope>
</reference>
<evidence type="ECO:0000313" key="1">
    <source>
        <dbReference type="EMBL" id="KAI4321475.1"/>
    </source>
</evidence>
<accession>A0ACB9MBC8</accession>
<evidence type="ECO:0000313" key="2">
    <source>
        <dbReference type="Proteomes" id="UP001057402"/>
    </source>
</evidence>
<organism evidence="1 2">
    <name type="scientific">Melastoma candidum</name>
    <dbReference type="NCBI Taxonomy" id="119954"/>
    <lineage>
        <taxon>Eukaryota</taxon>
        <taxon>Viridiplantae</taxon>
        <taxon>Streptophyta</taxon>
        <taxon>Embryophyta</taxon>
        <taxon>Tracheophyta</taxon>
        <taxon>Spermatophyta</taxon>
        <taxon>Magnoliopsida</taxon>
        <taxon>eudicotyledons</taxon>
        <taxon>Gunneridae</taxon>
        <taxon>Pentapetalae</taxon>
        <taxon>rosids</taxon>
        <taxon>malvids</taxon>
        <taxon>Myrtales</taxon>
        <taxon>Melastomataceae</taxon>
        <taxon>Melastomatoideae</taxon>
        <taxon>Melastomateae</taxon>
        <taxon>Melastoma</taxon>
    </lineage>
</organism>
<dbReference type="EMBL" id="CM042889">
    <property type="protein sequence ID" value="KAI4321475.1"/>
    <property type="molecule type" value="Genomic_DNA"/>
</dbReference>
<name>A0ACB9MBC8_9MYRT</name>
<gene>
    <name evidence="1" type="ORF">MLD38_034848</name>
</gene>